<dbReference type="RefSeq" id="WP_285804698.1">
    <property type="nucleotide sequence ID" value="NZ_CP127389.1"/>
</dbReference>
<proteinExistence type="predicted"/>
<name>A0ABY8Y658_9GAMM</name>
<dbReference type="EMBL" id="CP127389">
    <property type="protein sequence ID" value="WIV87442.1"/>
    <property type="molecule type" value="Genomic_DNA"/>
</dbReference>
<evidence type="ECO:0000313" key="2">
    <source>
        <dbReference type="EMBL" id="WIV87442.1"/>
    </source>
</evidence>
<dbReference type="Proteomes" id="UP001226651">
    <property type="component" value="Chromosome"/>
</dbReference>
<protein>
    <recommendedName>
        <fullName evidence="1">ABC-three component systems C-terminal domain-containing protein</fullName>
    </recommendedName>
</protein>
<feature type="domain" description="ABC-three component systems C-terminal" evidence="1">
    <location>
        <begin position="79"/>
        <end position="191"/>
    </location>
</feature>
<dbReference type="InterPro" id="IPR046911">
    <property type="entry name" value="ABC-3C_CTD9"/>
</dbReference>
<organism evidence="2 3">
    <name type="scientific">Proteus appendicitidis</name>
    <dbReference type="NCBI Taxonomy" id="3034648"/>
    <lineage>
        <taxon>Bacteria</taxon>
        <taxon>Pseudomonadati</taxon>
        <taxon>Pseudomonadota</taxon>
        <taxon>Gammaproteobacteria</taxon>
        <taxon>Enterobacterales</taxon>
        <taxon>Morganellaceae</taxon>
        <taxon>Proteus</taxon>
    </lineage>
</organism>
<sequence>MKKNDSVVIRDNEITGNSALRDLNIGTTISFNETKTRSNALINLLNRSKQLCDNDDEYRYMIEELQEYLNPRPGRKIIGLEKKLEEGKRLDLLDDATYLENRFARRVTKFQFSSSEEVIYYHCLSKINSSFTHYIKPLFKNTVGNDIVDRVIYDRIVEPLYEEVSEVNAAISTELIRGMIFFLTGKCHIRWVS</sequence>
<evidence type="ECO:0000313" key="3">
    <source>
        <dbReference type="Proteomes" id="UP001226651"/>
    </source>
</evidence>
<dbReference type="Pfam" id="PF20285">
    <property type="entry name" value="CTD9"/>
    <property type="match status" value="1"/>
</dbReference>
<accession>A0ABY8Y658</accession>
<keyword evidence="3" id="KW-1185">Reference proteome</keyword>
<reference evidence="2 3" key="1">
    <citation type="submission" date="2023-06" db="EMBL/GenBank/DDBJ databases">
        <title>Proteus appendicitidis sp. nov., isolated from the appendiceal pus of an appendicitis patient in Yongzhou, China.</title>
        <authorList>
            <person name="Cai X."/>
        </authorList>
    </citation>
    <scope>NUCLEOTIDE SEQUENCE [LARGE SCALE GENOMIC DNA]</scope>
    <source>
        <strain evidence="2 3">HZ0627</strain>
    </source>
</reference>
<gene>
    <name evidence="2" type="ORF">QQS39_13335</name>
</gene>
<evidence type="ECO:0000259" key="1">
    <source>
        <dbReference type="Pfam" id="PF20285"/>
    </source>
</evidence>